<evidence type="ECO:0000313" key="4">
    <source>
        <dbReference type="EMBL" id="GAB1316616.1"/>
    </source>
</evidence>
<dbReference type="InterPro" id="IPR006162">
    <property type="entry name" value="Ppantetheine_attach_site"/>
</dbReference>
<dbReference type="PROSITE" id="PS50075">
    <property type="entry name" value="CARRIER"/>
    <property type="match status" value="1"/>
</dbReference>
<dbReference type="EMBL" id="BAAFSV010000003">
    <property type="protein sequence ID" value="GAB1316616.1"/>
    <property type="molecule type" value="Genomic_DNA"/>
</dbReference>
<dbReference type="SUPFAM" id="SSF56801">
    <property type="entry name" value="Acetyl-CoA synthetase-like"/>
    <property type="match status" value="1"/>
</dbReference>
<keyword evidence="5" id="KW-1185">Reference proteome</keyword>
<dbReference type="InterPro" id="IPR051414">
    <property type="entry name" value="Adenylate-forming_Reductase"/>
</dbReference>
<dbReference type="PROSITE" id="PS00455">
    <property type="entry name" value="AMP_BINDING"/>
    <property type="match status" value="1"/>
</dbReference>
<evidence type="ECO:0000256" key="2">
    <source>
        <dbReference type="ARBA" id="ARBA00022553"/>
    </source>
</evidence>
<dbReference type="RefSeq" id="XP_070918347.1">
    <property type="nucleotide sequence ID" value="XM_071062246.1"/>
</dbReference>
<dbReference type="InterPro" id="IPR000873">
    <property type="entry name" value="AMP-dep_synth/lig_dom"/>
</dbReference>
<reference evidence="4 5" key="1">
    <citation type="submission" date="2024-09" db="EMBL/GenBank/DDBJ databases">
        <title>Itraconazole resistance in Madurella fahalii resulting from another homologue of gene encoding cytochrome P450 14-alpha sterol demethylase (CYP51).</title>
        <authorList>
            <person name="Yoshioka I."/>
            <person name="Fahal A.H."/>
            <person name="Kaneko S."/>
            <person name="Yaguchi T."/>
        </authorList>
    </citation>
    <scope>NUCLEOTIDE SEQUENCE [LARGE SCALE GENOMIC DNA]</scope>
    <source>
        <strain evidence="4 5">IFM 68171</strain>
    </source>
</reference>
<keyword evidence="2" id="KW-0597">Phosphoprotein</keyword>
<dbReference type="PANTHER" id="PTHR43439:SF2">
    <property type="entry name" value="ENZYME, PUTATIVE (JCVI)-RELATED"/>
    <property type="match status" value="1"/>
</dbReference>
<evidence type="ECO:0000256" key="1">
    <source>
        <dbReference type="ARBA" id="ARBA00022450"/>
    </source>
</evidence>
<accession>A0ABQ0GFT0</accession>
<dbReference type="Gene3D" id="1.10.1200.10">
    <property type="entry name" value="ACP-like"/>
    <property type="match status" value="1"/>
</dbReference>
<organism evidence="4 5">
    <name type="scientific">Madurella fahalii</name>
    <dbReference type="NCBI Taxonomy" id="1157608"/>
    <lineage>
        <taxon>Eukaryota</taxon>
        <taxon>Fungi</taxon>
        <taxon>Dikarya</taxon>
        <taxon>Ascomycota</taxon>
        <taxon>Pezizomycotina</taxon>
        <taxon>Sordariomycetes</taxon>
        <taxon>Sordariomycetidae</taxon>
        <taxon>Sordariales</taxon>
        <taxon>Sordariales incertae sedis</taxon>
        <taxon>Madurella</taxon>
    </lineage>
</organism>
<dbReference type="InterPro" id="IPR036736">
    <property type="entry name" value="ACP-like_sf"/>
</dbReference>
<gene>
    <name evidence="4" type="ORF">MFIFM68171_06826</name>
</gene>
<dbReference type="InterPro" id="IPR020845">
    <property type="entry name" value="AMP-binding_CS"/>
</dbReference>
<dbReference type="Pfam" id="PF07993">
    <property type="entry name" value="NAD_binding_4"/>
    <property type="match status" value="1"/>
</dbReference>
<name>A0ABQ0GFT0_9PEZI</name>
<dbReference type="SUPFAM" id="SSF51735">
    <property type="entry name" value="NAD(P)-binding Rossmann-fold domains"/>
    <property type="match status" value="1"/>
</dbReference>
<dbReference type="Proteomes" id="UP001628179">
    <property type="component" value="Unassembled WGS sequence"/>
</dbReference>
<dbReference type="InterPro" id="IPR009081">
    <property type="entry name" value="PP-bd_ACP"/>
</dbReference>
<dbReference type="Pfam" id="PF00501">
    <property type="entry name" value="AMP-binding"/>
    <property type="match status" value="1"/>
</dbReference>
<comment type="caution">
    <text evidence="4">The sequence shown here is derived from an EMBL/GenBank/DDBJ whole genome shotgun (WGS) entry which is preliminary data.</text>
</comment>
<dbReference type="GeneID" id="98177569"/>
<evidence type="ECO:0000313" key="5">
    <source>
        <dbReference type="Proteomes" id="UP001628179"/>
    </source>
</evidence>
<dbReference type="InterPro" id="IPR036291">
    <property type="entry name" value="NAD(P)-bd_dom_sf"/>
</dbReference>
<proteinExistence type="predicted"/>
<keyword evidence="1" id="KW-0596">Phosphopantetheine</keyword>
<dbReference type="InterPro" id="IPR013120">
    <property type="entry name" value="FAR_NAD-bd"/>
</dbReference>
<dbReference type="Gene3D" id="3.40.50.720">
    <property type="entry name" value="NAD(P)-binding Rossmann-like Domain"/>
    <property type="match status" value="1"/>
</dbReference>
<dbReference type="Pfam" id="PF23562">
    <property type="entry name" value="AMP-binding_C_3"/>
    <property type="match status" value="1"/>
</dbReference>
<dbReference type="Gene3D" id="3.40.50.12780">
    <property type="entry name" value="N-terminal domain of ligase-like"/>
    <property type="match status" value="1"/>
</dbReference>
<sequence>MSPLEGLNVLNGLNGLDGLKDHHRVFKAPIINLGSELSASSDQPIRTIPELIEYNARVNPEALFCYQALKSTDASGNPDAAPSVAALNMRQLRDAVWHCSQRLRQELGLDHDENRPTGKSAPVGLLMDSDLGLLIHLLSLLALGVPVALLSARLSTVAVQHLVDSIQARAIIVSPRMTSVYKPPADNSPVALHVAKSFHHDLKPVEGLGEVTICAPGHYVGEDDRNVLILHSSGTTGLPKAIFQPHKYLLGYACCHIRTDEEDIGALNMSTLPLYHGFGLLVPALALSIGKPFVLPPPHTVPTGSSTAKAIRQFGCKSLMTVPHILDEMTTLPHGEGIDALLPLQFVACGGGPLKMTVGEKLAAAGVKVLAHFGTTEIGPLAPIFVPSADYDWRYWRLRDDFRISVEPVEQQQDPAADGGQQYYQLTARPFGWDTPFVLQDWLLTSDRSPGRYFRAVGRKDDLIVLITGEKVLPRILESALCESDLVKAAVAFGDGQFELGVIVEHADGVDATDLDKFKAAIWPIVAEAGRQMDNHARISSPASIIVTGPEKPLPRSDKGSVPRKEAYRLFDAEIQKAYQDLELEDNGGKPLDADALEESLKELVQAELHDIVPDGAWGINDDLFELGVNSLQAARIGRAIKKALRKAGASGLVPVDQVGADFVYKNPVISQMADALRLTSSRRQPAEEAMIDSYVSHYSQLSTRHRHVVLLTGSSGSLGSYALQHLAAQPHVSEVICLVRKGPHSARTNGDIDYVAAQIKKAKSKGADIPAEYASKVTVLQADPFRPRLGLEEDEYDRLCRNVTHIFHGAWPVDFQRAMSSFENQFRFLQNLVQLSADANELQRRITRLLFVSSIAVVGQYHRARGSRIIPEDIMQDAKSTNDFGYGKAKLVCERILATVAKKLRGKVEVTSIRLGQISGATTSGIWNPSEHFPALVRLSQTIKAFPKLRGTLSWLPVDTAAAAISEILLSPEPIGLMYHVENPLRQDWYTAMSTIAEELGFPSSALVDFDEWVAKAEGSAQPQESGGESVSMLMDFFKHDFERMASGGVILDTSKARQVSPTLRDADIVEREEIAKYVREWRRSGFLV</sequence>
<dbReference type="PROSITE" id="PS00012">
    <property type="entry name" value="PHOSPHOPANTETHEINE"/>
    <property type="match status" value="1"/>
</dbReference>
<dbReference type="PANTHER" id="PTHR43439">
    <property type="entry name" value="PHENYLACETATE-COENZYME A LIGASE"/>
    <property type="match status" value="1"/>
</dbReference>
<evidence type="ECO:0000259" key="3">
    <source>
        <dbReference type="PROSITE" id="PS50075"/>
    </source>
</evidence>
<dbReference type="Pfam" id="PF00550">
    <property type="entry name" value="PP-binding"/>
    <property type="match status" value="1"/>
</dbReference>
<feature type="domain" description="Carrier" evidence="3">
    <location>
        <begin position="595"/>
        <end position="681"/>
    </location>
</feature>
<dbReference type="InterPro" id="IPR042099">
    <property type="entry name" value="ANL_N_sf"/>
</dbReference>
<protein>
    <recommendedName>
        <fullName evidence="3">Carrier domain-containing protein</fullName>
    </recommendedName>
</protein>